<proteinExistence type="predicted"/>
<reference evidence="1" key="1">
    <citation type="submission" date="2014-11" db="EMBL/GenBank/DDBJ databases">
        <authorList>
            <person name="Amaro Gonzalez C."/>
        </authorList>
    </citation>
    <scope>NUCLEOTIDE SEQUENCE</scope>
</reference>
<accession>A0A0E9VZY5</accession>
<organism evidence="1">
    <name type="scientific">Anguilla anguilla</name>
    <name type="common">European freshwater eel</name>
    <name type="synonym">Muraena anguilla</name>
    <dbReference type="NCBI Taxonomy" id="7936"/>
    <lineage>
        <taxon>Eukaryota</taxon>
        <taxon>Metazoa</taxon>
        <taxon>Chordata</taxon>
        <taxon>Craniata</taxon>
        <taxon>Vertebrata</taxon>
        <taxon>Euteleostomi</taxon>
        <taxon>Actinopterygii</taxon>
        <taxon>Neopterygii</taxon>
        <taxon>Teleostei</taxon>
        <taxon>Anguilliformes</taxon>
        <taxon>Anguillidae</taxon>
        <taxon>Anguilla</taxon>
    </lineage>
</organism>
<evidence type="ECO:0000313" key="1">
    <source>
        <dbReference type="EMBL" id="JAH82768.1"/>
    </source>
</evidence>
<name>A0A0E9VZY5_ANGAN</name>
<protein>
    <submittedName>
        <fullName evidence="1">Uncharacterized protein</fullName>
    </submittedName>
</protein>
<sequence length="30" mass="3335">MKSRCLQFCLITSSNIAQVSRIAARLIIPT</sequence>
<reference evidence="1" key="2">
    <citation type="journal article" date="2015" name="Fish Shellfish Immunol.">
        <title>Early steps in the European eel (Anguilla anguilla)-Vibrio vulnificus interaction in the gills: Role of the RtxA13 toxin.</title>
        <authorList>
            <person name="Callol A."/>
            <person name="Pajuelo D."/>
            <person name="Ebbesson L."/>
            <person name="Teles M."/>
            <person name="MacKenzie S."/>
            <person name="Amaro C."/>
        </authorList>
    </citation>
    <scope>NUCLEOTIDE SEQUENCE</scope>
</reference>
<dbReference type="AlphaFoldDB" id="A0A0E9VZY5"/>
<dbReference type="EMBL" id="GBXM01025809">
    <property type="protein sequence ID" value="JAH82768.1"/>
    <property type="molecule type" value="Transcribed_RNA"/>
</dbReference>